<comment type="caution">
    <text evidence="2">The sequence shown here is derived from an EMBL/GenBank/DDBJ whole genome shotgun (WGS) entry which is preliminary data.</text>
</comment>
<dbReference type="SUPFAM" id="SSF103359">
    <property type="entry name" value="Suppressor of Fused, N-terminal domain"/>
    <property type="match status" value="1"/>
</dbReference>
<evidence type="ECO:0000313" key="3">
    <source>
        <dbReference type="Proteomes" id="UP000320948"/>
    </source>
</evidence>
<evidence type="ECO:0000259" key="1">
    <source>
        <dbReference type="Pfam" id="PF05076"/>
    </source>
</evidence>
<dbReference type="Proteomes" id="UP000320948">
    <property type="component" value="Unassembled WGS sequence"/>
</dbReference>
<name>A0A6N4RAW5_BLAVI</name>
<accession>A0A6N4RAW5</accession>
<dbReference type="EMBL" id="VAFM01000001">
    <property type="protein sequence ID" value="TKW61185.1"/>
    <property type="molecule type" value="Genomic_DNA"/>
</dbReference>
<organism evidence="2 3">
    <name type="scientific">Blastochloris viridis</name>
    <name type="common">Rhodopseudomonas viridis</name>
    <dbReference type="NCBI Taxonomy" id="1079"/>
    <lineage>
        <taxon>Bacteria</taxon>
        <taxon>Pseudomonadati</taxon>
        <taxon>Pseudomonadota</taxon>
        <taxon>Alphaproteobacteria</taxon>
        <taxon>Hyphomicrobiales</taxon>
        <taxon>Blastochloridaceae</taxon>
        <taxon>Blastochloris</taxon>
    </lineage>
</organism>
<protein>
    <submittedName>
        <fullName evidence="2">Suppressor of fused domain protein</fullName>
    </submittedName>
</protein>
<dbReference type="AlphaFoldDB" id="A0A6N4RAW5"/>
<sequence>MDRDDLSNALRFEALEGIFGAKETEILVAAKPLHMGGDADVVQFKHHISGVVYVTSGLTLAENDQKSSEWKQYELMICHRDSGEDWGAETISRLAPYTLEYELQPGHTMDLGESDEDSTLSALYFDEYATFEVQGDSNTYGVLLAVGITEDELEYIRQLQDEGLPAHMIFTRKLEKAGVFPYTDLQRDSIVTYEDFHNIGRPLPDIAKAFGHGFLTYMQHLQEYLEDETTRKELFEAFKELYETTFEGLGTYEKEVVESLYVILQGFIDNYQDDESFSEEQKDLLLKNCIYQIAYSIRSGPVLN</sequence>
<evidence type="ECO:0000313" key="2">
    <source>
        <dbReference type="EMBL" id="TKW61185.1"/>
    </source>
</evidence>
<feature type="domain" description="Suppressor of fused-like" evidence="1">
    <location>
        <begin position="41"/>
        <end position="187"/>
    </location>
</feature>
<proteinExistence type="predicted"/>
<gene>
    <name evidence="2" type="ORF">DI628_00715</name>
</gene>
<dbReference type="InterPro" id="IPR020941">
    <property type="entry name" value="SUFU-like_domain"/>
</dbReference>
<dbReference type="InterPro" id="IPR037181">
    <property type="entry name" value="SUFU_N"/>
</dbReference>
<dbReference type="Pfam" id="PF05076">
    <property type="entry name" value="SUFU"/>
    <property type="match status" value="1"/>
</dbReference>
<reference evidence="2 3" key="1">
    <citation type="journal article" date="2017" name="Nat. Commun.">
        <title>In situ click chemistry generation of cyclooxygenase-2 inhibitors.</title>
        <authorList>
            <person name="Bhardwaj A."/>
            <person name="Kaur J."/>
            <person name="Wuest M."/>
            <person name="Wuest F."/>
        </authorList>
    </citation>
    <scope>NUCLEOTIDE SEQUENCE [LARGE SCALE GENOMIC DNA]</scope>
    <source>
        <strain evidence="2">S2_018_000_R2_106</strain>
    </source>
</reference>